<feature type="non-terminal residue" evidence="1">
    <location>
        <position position="1"/>
    </location>
</feature>
<organism evidence="1 2">
    <name type="scientific">Racocetra persica</name>
    <dbReference type="NCBI Taxonomy" id="160502"/>
    <lineage>
        <taxon>Eukaryota</taxon>
        <taxon>Fungi</taxon>
        <taxon>Fungi incertae sedis</taxon>
        <taxon>Mucoromycota</taxon>
        <taxon>Glomeromycotina</taxon>
        <taxon>Glomeromycetes</taxon>
        <taxon>Diversisporales</taxon>
        <taxon>Gigasporaceae</taxon>
        <taxon>Racocetra</taxon>
    </lineage>
</organism>
<comment type="caution">
    <text evidence="1">The sequence shown here is derived from an EMBL/GenBank/DDBJ whole genome shotgun (WGS) entry which is preliminary data.</text>
</comment>
<dbReference type="EMBL" id="CAJVQC010135512">
    <property type="protein sequence ID" value="CAG8842764.1"/>
    <property type="molecule type" value="Genomic_DNA"/>
</dbReference>
<protein>
    <submittedName>
        <fullName evidence="1">14955_t:CDS:1</fullName>
    </submittedName>
</protein>
<sequence length="63" mass="7327">LIELSQSSLSYETRLAKYAERGFERPFHKLQGLSKLIVLEKLSTPDERVRYIENRGTQAMNKS</sequence>
<keyword evidence="2" id="KW-1185">Reference proteome</keyword>
<evidence type="ECO:0000313" key="2">
    <source>
        <dbReference type="Proteomes" id="UP000789920"/>
    </source>
</evidence>
<accession>A0ACA9SPV5</accession>
<dbReference type="Proteomes" id="UP000789920">
    <property type="component" value="Unassembled WGS sequence"/>
</dbReference>
<proteinExistence type="predicted"/>
<gene>
    <name evidence="1" type="ORF">RPERSI_LOCUS32467</name>
</gene>
<evidence type="ECO:0000313" key="1">
    <source>
        <dbReference type="EMBL" id="CAG8842764.1"/>
    </source>
</evidence>
<name>A0ACA9SPV5_9GLOM</name>
<reference evidence="1" key="1">
    <citation type="submission" date="2021-06" db="EMBL/GenBank/DDBJ databases">
        <authorList>
            <person name="Kallberg Y."/>
            <person name="Tangrot J."/>
            <person name="Rosling A."/>
        </authorList>
    </citation>
    <scope>NUCLEOTIDE SEQUENCE</scope>
    <source>
        <strain evidence="1">MA461A</strain>
    </source>
</reference>